<name>A0A319E2G1_ASPSB</name>
<proteinExistence type="predicted"/>
<feature type="region of interest" description="Disordered" evidence="1">
    <location>
        <begin position="47"/>
        <end position="66"/>
    </location>
</feature>
<dbReference type="EMBL" id="KZ826372">
    <property type="protein sequence ID" value="PYI04207.1"/>
    <property type="molecule type" value="Genomic_DNA"/>
</dbReference>
<dbReference type="OrthoDB" id="10587741at2759"/>
<reference evidence="2 3" key="1">
    <citation type="submission" date="2018-02" db="EMBL/GenBank/DDBJ databases">
        <title>The genomes of Aspergillus section Nigri reveals drivers in fungal speciation.</title>
        <authorList>
            <consortium name="DOE Joint Genome Institute"/>
            <person name="Vesth T.C."/>
            <person name="Nybo J."/>
            <person name="Theobald S."/>
            <person name="Brandl J."/>
            <person name="Frisvad J.C."/>
            <person name="Nielsen K.F."/>
            <person name="Lyhne E.K."/>
            <person name="Kogle M.E."/>
            <person name="Kuo A."/>
            <person name="Riley R."/>
            <person name="Clum A."/>
            <person name="Nolan M."/>
            <person name="Lipzen A."/>
            <person name="Salamov A."/>
            <person name="Henrissat B."/>
            <person name="Wiebenga A."/>
            <person name="De vries R.P."/>
            <person name="Grigoriev I.V."/>
            <person name="Mortensen U.H."/>
            <person name="Andersen M.R."/>
            <person name="Baker S.E."/>
        </authorList>
    </citation>
    <scope>NUCLEOTIDE SEQUENCE [LARGE SCALE GENOMIC DNA]</scope>
    <source>
        <strain evidence="2 3">CBS 121057</strain>
    </source>
</reference>
<dbReference type="Proteomes" id="UP000248423">
    <property type="component" value="Unassembled WGS sequence"/>
</dbReference>
<protein>
    <submittedName>
        <fullName evidence="2">Uncharacterized protein</fullName>
    </submittedName>
</protein>
<dbReference type="AlphaFoldDB" id="A0A319E2G1"/>
<sequence>MSAPPSSEGISPWPLPPFPSPTVSRVVIGECNPPDVPSSNLPKCPAWPLTPSAPSPTPYGGDRGKSALSERGIRYSGNVTQLRYAAYAAYAASGSFSRRNFAVPEGTT</sequence>
<keyword evidence="3" id="KW-1185">Reference proteome</keyword>
<accession>A0A319E2G1</accession>
<evidence type="ECO:0000313" key="2">
    <source>
        <dbReference type="EMBL" id="PYI04207.1"/>
    </source>
</evidence>
<evidence type="ECO:0000313" key="3">
    <source>
        <dbReference type="Proteomes" id="UP000248423"/>
    </source>
</evidence>
<dbReference type="VEuPathDB" id="FungiDB:BO78DRAFT_178597"/>
<evidence type="ECO:0000256" key="1">
    <source>
        <dbReference type="SAM" id="MobiDB-lite"/>
    </source>
</evidence>
<organism evidence="2 3">
    <name type="scientific">Aspergillus sclerotiicarbonarius (strain CBS 121057 / IBT 28362)</name>
    <dbReference type="NCBI Taxonomy" id="1448318"/>
    <lineage>
        <taxon>Eukaryota</taxon>
        <taxon>Fungi</taxon>
        <taxon>Dikarya</taxon>
        <taxon>Ascomycota</taxon>
        <taxon>Pezizomycotina</taxon>
        <taxon>Eurotiomycetes</taxon>
        <taxon>Eurotiomycetidae</taxon>
        <taxon>Eurotiales</taxon>
        <taxon>Aspergillaceae</taxon>
        <taxon>Aspergillus</taxon>
        <taxon>Aspergillus subgen. Circumdati</taxon>
    </lineage>
</organism>
<gene>
    <name evidence="2" type="ORF">BO78DRAFT_178597</name>
</gene>